<evidence type="ECO:0000313" key="2">
    <source>
        <dbReference type="Proteomes" id="UP000823749"/>
    </source>
</evidence>
<gene>
    <name evidence="1" type="ORF">RHGRI_011851</name>
</gene>
<dbReference type="Proteomes" id="UP000823749">
    <property type="component" value="Chromosome 4"/>
</dbReference>
<accession>A0AAV6KND6</accession>
<evidence type="ECO:0000313" key="1">
    <source>
        <dbReference type="EMBL" id="KAG5554113.1"/>
    </source>
</evidence>
<comment type="caution">
    <text evidence="1">The sequence shown here is derived from an EMBL/GenBank/DDBJ whole genome shotgun (WGS) entry which is preliminary data.</text>
</comment>
<sequence>MEFQAVWDFTDDDPVGGGVAATFSMYLHRRSVHVCRRKLFSRVLPLRRSGSQRFDEAMEDEEEQGFTDSLDLVQKFRVKCEIFI</sequence>
<organism evidence="1 2">
    <name type="scientific">Rhododendron griersonianum</name>
    <dbReference type="NCBI Taxonomy" id="479676"/>
    <lineage>
        <taxon>Eukaryota</taxon>
        <taxon>Viridiplantae</taxon>
        <taxon>Streptophyta</taxon>
        <taxon>Embryophyta</taxon>
        <taxon>Tracheophyta</taxon>
        <taxon>Spermatophyta</taxon>
        <taxon>Magnoliopsida</taxon>
        <taxon>eudicotyledons</taxon>
        <taxon>Gunneridae</taxon>
        <taxon>Pentapetalae</taxon>
        <taxon>asterids</taxon>
        <taxon>Ericales</taxon>
        <taxon>Ericaceae</taxon>
        <taxon>Ericoideae</taxon>
        <taxon>Rhodoreae</taxon>
        <taxon>Rhododendron</taxon>
    </lineage>
</organism>
<protein>
    <submittedName>
        <fullName evidence="1">Uncharacterized protein</fullName>
    </submittedName>
</protein>
<reference evidence="1" key="1">
    <citation type="submission" date="2020-08" db="EMBL/GenBank/DDBJ databases">
        <title>Plant Genome Project.</title>
        <authorList>
            <person name="Zhang R.-G."/>
        </authorList>
    </citation>
    <scope>NUCLEOTIDE SEQUENCE</scope>
    <source>
        <strain evidence="1">WSP0</strain>
        <tissue evidence="1">Leaf</tissue>
    </source>
</reference>
<name>A0AAV6KND6_9ERIC</name>
<dbReference type="EMBL" id="JACTNZ010000004">
    <property type="protein sequence ID" value="KAG5554113.1"/>
    <property type="molecule type" value="Genomic_DNA"/>
</dbReference>
<proteinExistence type="predicted"/>
<dbReference type="AlphaFoldDB" id="A0AAV6KND6"/>
<keyword evidence="2" id="KW-1185">Reference proteome</keyword>